<evidence type="ECO:0000256" key="1">
    <source>
        <dbReference type="SAM" id="Phobius"/>
    </source>
</evidence>
<organism evidence="2 3">
    <name type="scientific">Embleya hyalina</name>
    <dbReference type="NCBI Taxonomy" id="516124"/>
    <lineage>
        <taxon>Bacteria</taxon>
        <taxon>Bacillati</taxon>
        <taxon>Actinomycetota</taxon>
        <taxon>Actinomycetes</taxon>
        <taxon>Kitasatosporales</taxon>
        <taxon>Streptomycetaceae</taxon>
        <taxon>Embleya</taxon>
    </lineage>
</organism>
<evidence type="ECO:0000313" key="3">
    <source>
        <dbReference type="Proteomes" id="UP000286931"/>
    </source>
</evidence>
<reference evidence="2 3" key="1">
    <citation type="submission" date="2018-12" db="EMBL/GenBank/DDBJ databases">
        <title>Draft genome sequence of Embleya hyalina NBRC 13850T.</title>
        <authorList>
            <person name="Komaki H."/>
            <person name="Hosoyama A."/>
            <person name="Kimura A."/>
            <person name="Ichikawa N."/>
            <person name="Tamura T."/>
        </authorList>
    </citation>
    <scope>NUCLEOTIDE SEQUENCE [LARGE SCALE GENOMIC DNA]</scope>
    <source>
        <strain evidence="2 3">NBRC 13850</strain>
    </source>
</reference>
<keyword evidence="1" id="KW-0812">Transmembrane</keyword>
<feature type="transmembrane region" description="Helical" evidence="1">
    <location>
        <begin position="108"/>
        <end position="129"/>
    </location>
</feature>
<dbReference type="AlphaFoldDB" id="A0A401Z5V7"/>
<keyword evidence="1" id="KW-0472">Membrane</keyword>
<protein>
    <submittedName>
        <fullName evidence="2">Uncharacterized protein</fullName>
    </submittedName>
</protein>
<sequence>MVVAALTRSVASDRPERLPGRGGGRGVHPCLHPLFHPWVQVRIRRRRQCEDMTNADWITDIVLVLVVFRQLREGRLDRKTFLVPLGIVAFVGFKYLDSIPTAGNDLVLIGTLMAIGAALGVAGGVFTRIRSAGGHLLIKAGAISAVLWVLGMGARMGFQVWVDHGGADHVVRFSLAHDITSGQAWVAAFVLMALTEVVTRVATILVRSRMVASGRPVTAAARPVSSLEHAA</sequence>
<keyword evidence="3" id="KW-1185">Reference proteome</keyword>
<dbReference type="Proteomes" id="UP000286931">
    <property type="component" value="Unassembled WGS sequence"/>
</dbReference>
<feature type="transmembrane region" description="Helical" evidence="1">
    <location>
        <begin position="136"/>
        <end position="162"/>
    </location>
</feature>
<feature type="transmembrane region" description="Helical" evidence="1">
    <location>
        <begin position="182"/>
        <end position="206"/>
    </location>
</feature>
<name>A0A401Z5V7_9ACTN</name>
<accession>A0A401Z5V7</accession>
<comment type="caution">
    <text evidence="2">The sequence shown here is derived from an EMBL/GenBank/DDBJ whole genome shotgun (WGS) entry which is preliminary data.</text>
</comment>
<evidence type="ECO:0000313" key="2">
    <source>
        <dbReference type="EMBL" id="GCE02234.1"/>
    </source>
</evidence>
<gene>
    <name evidence="2" type="ORF">EHYA_10011</name>
</gene>
<feature type="transmembrane region" description="Helical" evidence="1">
    <location>
        <begin position="79"/>
        <end position="96"/>
    </location>
</feature>
<keyword evidence="1" id="KW-1133">Transmembrane helix</keyword>
<dbReference type="EMBL" id="BIFH01000060">
    <property type="protein sequence ID" value="GCE02234.1"/>
    <property type="molecule type" value="Genomic_DNA"/>
</dbReference>
<proteinExistence type="predicted"/>